<keyword evidence="1" id="KW-0175">Coiled coil</keyword>
<keyword evidence="3" id="KW-0269">Exonuclease</keyword>
<gene>
    <name evidence="3" type="ORF">GGP71_000420</name>
</gene>
<dbReference type="AlphaFoldDB" id="A0A9X2PXC4"/>
<protein>
    <submittedName>
        <fullName evidence="3">Exonuclease SbcC</fullName>
    </submittedName>
</protein>
<dbReference type="EMBL" id="JANUAU010000001">
    <property type="protein sequence ID" value="MCS3676524.1"/>
    <property type="molecule type" value="Genomic_DNA"/>
</dbReference>
<dbReference type="Gene3D" id="1.10.287.510">
    <property type="entry name" value="Helix hairpin bin"/>
    <property type="match status" value="1"/>
</dbReference>
<dbReference type="SUPFAM" id="SSF75712">
    <property type="entry name" value="Rad50 coiled-coil Zn hook"/>
    <property type="match status" value="1"/>
</dbReference>
<feature type="coiled-coil region" evidence="1">
    <location>
        <begin position="662"/>
        <end position="716"/>
    </location>
</feature>
<dbReference type="GO" id="GO:0004527">
    <property type="term" value="F:exonuclease activity"/>
    <property type="evidence" value="ECO:0007669"/>
    <property type="project" value="UniProtKB-KW"/>
</dbReference>
<dbReference type="PANTHER" id="PTHR32114:SF2">
    <property type="entry name" value="ABC TRANSPORTER ABCH.3"/>
    <property type="match status" value="1"/>
</dbReference>
<evidence type="ECO:0000256" key="1">
    <source>
        <dbReference type="SAM" id="Coils"/>
    </source>
</evidence>
<dbReference type="GO" id="GO:0006302">
    <property type="term" value="P:double-strand break repair"/>
    <property type="evidence" value="ECO:0007669"/>
    <property type="project" value="InterPro"/>
</dbReference>
<dbReference type="RefSeq" id="WP_259079326.1">
    <property type="nucleotide sequence ID" value="NZ_JANUAU010000001.1"/>
</dbReference>
<feature type="region of interest" description="Disordered" evidence="2">
    <location>
        <begin position="385"/>
        <end position="405"/>
    </location>
</feature>
<dbReference type="Proteomes" id="UP001155027">
    <property type="component" value="Unassembled WGS sequence"/>
</dbReference>
<dbReference type="SUPFAM" id="SSF52540">
    <property type="entry name" value="P-loop containing nucleoside triphosphate hydrolases"/>
    <property type="match status" value="2"/>
</dbReference>
<sequence length="1019" mass="117344">MVPVRLELKNFLSYGTEAPPLEFDHFDVACLSGGNGEGKSALLDAMTWAVWGAARKSSGRRKPDEELIRIGTRHMRVAFTFDLEDTRYRVVRSFSRSETGKTTSSDLEFQLRDAAGEGYRPLTGATQRETQARIEDTLGLDYDTFINSAFLLQGRSDEFTQKRPSQRKEILTRILNLGRYEALEDEARDHWREAKERQQRAAAEVERLETALEDVPDWEEERAAVQADIKAQTEALSDLRDREKALTQKRANLEATARESESIRESMASLDDRIEEHRDEIEALTARIEEAEALLEDRTAIEEAYDEHQSLVAERDALEDTRERHRTLRQKLDDMSSSLQERRNDIERRLERLRAERAGIEESLDDCRETLAQRAEVETRLRRAQAARQQVPERKRVRRRRDRLEQRKAEAREAIVGARQQLRGEIETLRAQIEEEAEALERREQIEARIDALRSKQETRAALDERMAEIEDDGTARSQAVQEQAGQLEALRDEREREVEELRRFREADGDVCPTCGTELTDAHREEAEATLRSHIDELDTAIESARAQLDAEKERRAELRRTYRQLQDKREALDDVGEALATAQEQKRALEETAEALAAHREKAERLDQRLTEGRYAESARRQWQACKQRLAETEVDAEAFEALQNRAAQFDRYADRLGEIERAAARREELAQKRDERDEKIEQLRTALDENRVAEDVQEDMEDLRAKIDALEFDPDRFQEIRERLQALSDVPDRHNALVNAQENRTEWTEQRTRIRDRMEAAEEEKQELAERLAECESALEDKPEVVAEQEDVSEQVEAEEETLTDLQQRLGKLDAQLEQAAADQEALEAARKERQDAAADRQRYKHLRAAFGKNGIPSLIIEETLPDIEERANRILDRLTDGRMHVRLDTLKEKKSGGTKETLEIIITDEHGAPRPYETYSGGESFRVNFALRVALAQLLAERSGVRVRTLVIDEGFGTQDEAGIERLVEAIQAIREDFAKILVITHLERLKRAFPVRIEVEKDPSVGSTFELVGA</sequence>
<dbReference type="InterPro" id="IPR027417">
    <property type="entry name" value="P-loop_NTPase"/>
</dbReference>
<organism evidence="3 4">
    <name type="scientific">Salinibacter ruber</name>
    <dbReference type="NCBI Taxonomy" id="146919"/>
    <lineage>
        <taxon>Bacteria</taxon>
        <taxon>Pseudomonadati</taxon>
        <taxon>Rhodothermota</taxon>
        <taxon>Rhodothermia</taxon>
        <taxon>Rhodothermales</taxon>
        <taxon>Salinibacteraceae</taxon>
        <taxon>Salinibacter</taxon>
    </lineage>
</organism>
<dbReference type="GO" id="GO:0016887">
    <property type="term" value="F:ATP hydrolysis activity"/>
    <property type="evidence" value="ECO:0007669"/>
    <property type="project" value="InterPro"/>
</dbReference>
<comment type="caution">
    <text evidence="3">The sequence shown here is derived from an EMBL/GenBank/DDBJ whole genome shotgun (WGS) entry which is preliminary data.</text>
</comment>
<keyword evidence="3" id="KW-0540">Nuclease</keyword>
<reference evidence="3" key="1">
    <citation type="submission" date="2022-08" db="EMBL/GenBank/DDBJ databases">
        <title>Genomic Encyclopedia of Type Strains, Phase V (KMG-V): Genome sequencing to study the core and pangenomes of soil and plant-associated prokaryotes.</title>
        <authorList>
            <person name="Whitman W."/>
        </authorList>
    </citation>
    <scope>NUCLEOTIDE SEQUENCE</scope>
    <source>
        <strain evidence="3">0</strain>
    </source>
</reference>
<evidence type="ECO:0000313" key="4">
    <source>
        <dbReference type="Proteomes" id="UP001155027"/>
    </source>
</evidence>
<keyword evidence="3" id="KW-0378">Hydrolase</keyword>
<dbReference type="Pfam" id="PF13558">
    <property type="entry name" value="SbcC_Walker_B"/>
    <property type="match status" value="1"/>
</dbReference>
<accession>A0A9X2PXC4</accession>
<dbReference type="Gene3D" id="3.40.50.300">
    <property type="entry name" value="P-loop containing nucleotide triphosphate hydrolases"/>
    <property type="match status" value="2"/>
</dbReference>
<name>A0A9X2PXC4_9BACT</name>
<evidence type="ECO:0000256" key="2">
    <source>
        <dbReference type="SAM" id="MobiDB-lite"/>
    </source>
</evidence>
<feature type="coiled-coil region" evidence="1">
    <location>
        <begin position="740"/>
        <end position="850"/>
    </location>
</feature>
<dbReference type="PANTHER" id="PTHR32114">
    <property type="entry name" value="ABC TRANSPORTER ABCH.3"/>
    <property type="match status" value="1"/>
</dbReference>
<evidence type="ECO:0000313" key="3">
    <source>
        <dbReference type="EMBL" id="MCS3676524.1"/>
    </source>
</evidence>
<proteinExistence type="predicted"/>